<organism evidence="1 2">
    <name type="scientific">Colwellia maritima</name>
    <dbReference type="NCBI Taxonomy" id="2912588"/>
    <lineage>
        <taxon>Bacteria</taxon>
        <taxon>Pseudomonadati</taxon>
        <taxon>Pseudomonadota</taxon>
        <taxon>Gammaproteobacteria</taxon>
        <taxon>Alteromonadales</taxon>
        <taxon>Colwelliaceae</taxon>
        <taxon>Colwellia</taxon>
    </lineage>
</organism>
<accession>A0ABS9X349</accession>
<dbReference type="EMBL" id="JAKKSL010000003">
    <property type="protein sequence ID" value="MCI2284658.1"/>
    <property type="molecule type" value="Genomic_DNA"/>
</dbReference>
<keyword evidence="2" id="KW-1185">Reference proteome</keyword>
<protein>
    <submittedName>
        <fullName evidence="1">Transporter substrate-binding domain-containing protein</fullName>
    </submittedName>
</protein>
<gene>
    <name evidence="1" type="ORF">L3081_16270</name>
</gene>
<comment type="caution">
    <text evidence="1">The sequence shown here is derived from an EMBL/GenBank/DDBJ whole genome shotgun (WGS) entry which is preliminary data.</text>
</comment>
<evidence type="ECO:0000313" key="1">
    <source>
        <dbReference type="EMBL" id="MCI2284658.1"/>
    </source>
</evidence>
<dbReference type="Proteomes" id="UP001139646">
    <property type="component" value="Unassembled WGS sequence"/>
</dbReference>
<dbReference type="SUPFAM" id="SSF53850">
    <property type="entry name" value="Periplasmic binding protein-like II"/>
    <property type="match status" value="1"/>
</dbReference>
<sequence>MILLKRVDVGVVSRFTLNYLAKTKGWQNKFYISKQPHDKYQRRILVPHAQKAVYDEILPIVNGISDDPSWKEILRKY</sequence>
<evidence type="ECO:0000313" key="2">
    <source>
        <dbReference type="Proteomes" id="UP001139646"/>
    </source>
</evidence>
<proteinExistence type="predicted"/>
<name>A0ABS9X349_9GAMM</name>
<reference evidence="1" key="1">
    <citation type="submission" date="2022-01" db="EMBL/GenBank/DDBJ databases">
        <title>Colwellia maritima, isolated from seawater.</title>
        <authorList>
            <person name="Kristyanto S."/>
            <person name="Jung J."/>
            <person name="Jeon C.O."/>
        </authorList>
    </citation>
    <scope>NUCLEOTIDE SEQUENCE</scope>
    <source>
        <strain evidence="1">MSW7</strain>
    </source>
</reference>